<gene>
    <name evidence="4" type="ORF">G7Y89_g3654</name>
</gene>
<dbReference type="Gene3D" id="3.90.190.10">
    <property type="entry name" value="Protein tyrosine phosphatase superfamily"/>
    <property type="match status" value="1"/>
</dbReference>
<dbReference type="InterPro" id="IPR020422">
    <property type="entry name" value="TYR_PHOSPHATASE_DUAL_dom"/>
</dbReference>
<dbReference type="InterPro" id="IPR000387">
    <property type="entry name" value="Tyr_Pase_dom"/>
</dbReference>
<comment type="caution">
    <text evidence="4">The sequence shown here is derived from an EMBL/GenBank/DDBJ whole genome shotgun (WGS) entry which is preliminary data.</text>
</comment>
<dbReference type="GO" id="GO:0005654">
    <property type="term" value="C:nucleoplasm"/>
    <property type="evidence" value="ECO:0007669"/>
    <property type="project" value="TreeGrafter"/>
</dbReference>
<dbReference type="PROSITE" id="PS50056">
    <property type="entry name" value="TYR_PHOSPHATASE_2"/>
    <property type="match status" value="1"/>
</dbReference>
<dbReference type="OrthoDB" id="10252009at2759"/>
<evidence type="ECO:0000313" key="5">
    <source>
        <dbReference type="Proteomes" id="UP000566819"/>
    </source>
</evidence>
<dbReference type="InterPro" id="IPR000340">
    <property type="entry name" value="Dual-sp_phosphatase_cat-dom"/>
</dbReference>
<feature type="domain" description="Tyrosine specific protein phosphatases" evidence="3">
    <location>
        <begin position="210"/>
        <end position="267"/>
    </location>
</feature>
<sequence length="350" mass="38786">MSNEWTRATPSYALPSMSNSPPFTPPRAPSGDPQPFHNYLDSRPEATMVTVSQRIGAVPAADFSWRAPSPPHIHVPQAPEDQQIVLPPWNGFANSPAEKEILRRATEGDNRANGYREWTYEWRRKAQKILSFLYLGPSSAAKDTEFIQKEGITLLLVIRNTATAAARLLGGERVAQQLGIQTCCIDVSGNQELIAAFPRAINAINSHLISAYMHFSNNFVNATPARGKVLVFCESGNERSAAVVAAYIMTNYNQELVTTLQYIQSHRFCVAFDDSMKNLLSSHKQIVDASRAVVNNPNTGGMRMANGTRAKRGSDSLRDGDDDGDVDMDHQDDRARFEGRTQFAPYRDNV</sequence>
<reference evidence="4 5" key="1">
    <citation type="submission" date="2020-03" db="EMBL/GenBank/DDBJ databases">
        <title>Draft Genome Sequence of Cudoniella acicularis.</title>
        <authorList>
            <person name="Buettner E."/>
            <person name="Kellner H."/>
        </authorList>
    </citation>
    <scope>NUCLEOTIDE SEQUENCE [LARGE SCALE GENOMIC DNA]</scope>
    <source>
        <strain evidence="4 5">DSM 108380</strain>
    </source>
</reference>
<dbReference type="GO" id="GO:0070372">
    <property type="term" value="P:regulation of ERK1 and ERK2 cascade"/>
    <property type="evidence" value="ECO:0007669"/>
    <property type="project" value="TreeGrafter"/>
</dbReference>
<dbReference type="GO" id="GO:0062026">
    <property type="term" value="P:negative regulation of SCF-dependent proteasomal ubiquitin-dependent catabolic process"/>
    <property type="evidence" value="ECO:0007669"/>
    <property type="project" value="TreeGrafter"/>
</dbReference>
<feature type="region of interest" description="Disordered" evidence="2">
    <location>
        <begin position="1"/>
        <end position="37"/>
    </location>
</feature>
<feature type="region of interest" description="Disordered" evidence="2">
    <location>
        <begin position="297"/>
        <end position="350"/>
    </location>
</feature>
<accession>A0A8H4RTX6</accession>
<dbReference type="GO" id="GO:0140096">
    <property type="term" value="F:catalytic activity, acting on a protein"/>
    <property type="evidence" value="ECO:0007669"/>
    <property type="project" value="UniProtKB-ARBA"/>
</dbReference>
<keyword evidence="5" id="KW-1185">Reference proteome</keyword>
<evidence type="ECO:0000259" key="3">
    <source>
        <dbReference type="PROSITE" id="PS50056"/>
    </source>
</evidence>
<protein>
    <recommendedName>
        <fullName evidence="3">Tyrosine specific protein phosphatases domain-containing protein</fullName>
    </recommendedName>
</protein>
<dbReference type="SUPFAM" id="SSF52799">
    <property type="entry name" value="(Phosphotyrosine protein) phosphatases II"/>
    <property type="match status" value="1"/>
</dbReference>
<organism evidence="4 5">
    <name type="scientific">Cudoniella acicularis</name>
    <dbReference type="NCBI Taxonomy" id="354080"/>
    <lineage>
        <taxon>Eukaryota</taxon>
        <taxon>Fungi</taxon>
        <taxon>Dikarya</taxon>
        <taxon>Ascomycota</taxon>
        <taxon>Pezizomycotina</taxon>
        <taxon>Leotiomycetes</taxon>
        <taxon>Helotiales</taxon>
        <taxon>Tricladiaceae</taxon>
        <taxon>Cudoniella</taxon>
    </lineage>
</organism>
<dbReference type="Pfam" id="PF00782">
    <property type="entry name" value="DSPc"/>
    <property type="match status" value="1"/>
</dbReference>
<evidence type="ECO:0000256" key="1">
    <source>
        <dbReference type="ARBA" id="ARBA00009649"/>
    </source>
</evidence>
<dbReference type="InterPro" id="IPR052449">
    <property type="entry name" value="STYX-Interacting_Phosphatase"/>
</dbReference>
<dbReference type="InterPro" id="IPR029021">
    <property type="entry name" value="Prot-tyrosine_phosphatase-like"/>
</dbReference>
<evidence type="ECO:0000313" key="4">
    <source>
        <dbReference type="EMBL" id="KAF4634447.1"/>
    </source>
</evidence>
<comment type="similarity">
    <text evidence="1">Belongs to the protein-tyrosine phosphatase family. Non-receptor class subfamily.</text>
</comment>
<dbReference type="GO" id="GO:0005737">
    <property type="term" value="C:cytoplasm"/>
    <property type="evidence" value="ECO:0007669"/>
    <property type="project" value="TreeGrafter"/>
</dbReference>
<dbReference type="AlphaFoldDB" id="A0A8H4RTX6"/>
<dbReference type="Proteomes" id="UP000566819">
    <property type="component" value="Unassembled WGS sequence"/>
</dbReference>
<dbReference type="PANTHER" id="PTHR46588:SF1">
    <property type="entry name" value="SERINE_THREONINE_TYROSINE-INTERACTING PROTEIN"/>
    <property type="match status" value="1"/>
</dbReference>
<proteinExistence type="inferred from homology"/>
<feature type="compositionally biased region" description="Basic and acidic residues" evidence="2">
    <location>
        <begin position="327"/>
        <end position="339"/>
    </location>
</feature>
<dbReference type="SMART" id="SM00195">
    <property type="entry name" value="DSPc"/>
    <property type="match status" value="1"/>
</dbReference>
<dbReference type="EMBL" id="JAAMPI010000184">
    <property type="protein sequence ID" value="KAF4634447.1"/>
    <property type="molecule type" value="Genomic_DNA"/>
</dbReference>
<dbReference type="PANTHER" id="PTHR46588">
    <property type="entry name" value="SERINE/THREONINE/TYROSINE-INTERACTING PROTEIN"/>
    <property type="match status" value="1"/>
</dbReference>
<name>A0A8H4RTX6_9HELO</name>
<evidence type="ECO:0000256" key="2">
    <source>
        <dbReference type="SAM" id="MobiDB-lite"/>
    </source>
</evidence>
<dbReference type="CDD" id="cd14498">
    <property type="entry name" value="DSP"/>
    <property type="match status" value="1"/>
</dbReference>
<dbReference type="GO" id="GO:1990444">
    <property type="term" value="F:F-box domain binding"/>
    <property type="evidence" value="ECO:0007669"/>
    <property type="project" value="TreeGrafter"/>
</dbReference>